<feature type="transmembrane region" description="Helical" evidence="8">
    <location>
        <begin position="30"/>
        <end position="49"/>
    </location>
</feature>
<dbReference type="InterPro" id="IPR005829">
    <property type="entry name" value="Sugar_transporter_CS"/>
</dbReference>
<feature type="transmembrane region" description="Helical" evidence="8">
    <location>
        <begin position="187"/>
        <end position="207"/>
    </location>
</feature>
<keyword evidence="3" id="KW-0813">Transport</keyword>
<keyword evidence="4 8" id="KW-0812">Transmembrane</keyword>
<dbReference type="InterPro" id="IPR011701">
    <property type="entry name" value="MFS"/>
</dbReference>
<feature type="transmembrane region" description="Helical" evidence="8">
    <location>
        <begin position="69"/>
        <end position="87"/>
    </location>
</feature>
<dbReference type="Gene3D" id="1.20.1250.20">
    <property type="entry name" value="MFS general substrate transporter like domains"/>
    <property type="match status" value="2"/>
</dbReference>
<reference evidence="10 11" key="1">
    <citation type="journal article" date="2015" name="Biotechnol. Biofuels">
        <title>Enhanced degradation of softwood versus hardwood by the white-rot fungus Pycnoporus coccineus.</title>
        <authorList>
            <person name="Couturier M."/>
            <person name="Navarro D."/>
            <person name="Chevret D."/>
            <person name="Henrissat B."/>
            <person name="Piumi F."/>
            <person name="Ruiz-Duenas F.J."/>
            <person name="Martinez A.T."/>
            <person name="Grigoriev I.V."/>
            <person name="Riley R."/>
            <person name="Lipzen A."/>
            <person name="Berrin J.G."/>
            <person name="Master E.R."/>
            <person name="Rosso M.N."/>
        </authorList>
    </citation>
    <scope>NUCLEOTIDE SEQUENCE [LARGE SCALE GENOMIC DNA]</scope>
    <source>
        <strain evidence="10 11">BRFM310</strain>
    </source>
</reference>
<evidence type="ECO:0000313" key="10">
    <source>
        <dbReference type="EMBL" id="OSC98516.1"/>
    </source>
</evidence>
<proteinExistence type="inferred from homology"/>
<evidence type="ECO:0000256" key="6">
    <source>
        <dbReference type="ARBA" id="ARBA00023136"/>
    </source>
</evidence>
<feature type="transmembrane region" description="Helical" evidence="8">
    <location>
        <begin position="156"/>
        <end position="175"/>
    </location>
</feature>
<dbReference type="Proteomes" id="UP000193067">
    <property type="component" value="Unassembled WGS sequence"/>
</dbReference>
<feature type="domain" description="Major facilitator superfamily (MFS) profile" evidence="9">
    <location>
        <begin position="34"/>
        <end position="481"/>
    </location>
</feature>
<keyword evidence="11" id="KW-1185">Reference proteome</keyword>
<dbReference type="InterPro" id="IPR020846">
    <property type="entry name" value="MFS_dom"/>
</dbReference>
<feature type="transmembrane region" description="Helical" evidence="8">
    <location>
        <begin position="99"/>
        <end position="118"/>
    </location>
</feature>
<feature type="transmembrane region" description="Helical" evidence="8">
    <location>
        <begin position="294"/>
        <end position="313"/>
    </location>
</feature>
<evidence type="ECO:0000256" key="3">
    <source>
        <dbReference type="ARBA" id="ARBA00022448"/>
    </source>
</evidence>
<keyword evidence="6 8" id="KW-0472">Membrane</keyword>
<dbReference type="CDD" id="cd17502">
    <property type="entry name" value="MFS_Azr1_MDR_like"/>
    <property type="match status" value="1"/>
</dbReference>
<dbReference type="FunFam" id="1.20.1720.10:FF:000013">
    <property type="entry name" value="Related to multidrug resistance proteins"/>
    <property type="match status" value="1"/>
</dbReference>
<feature type="transmembrane region" description="Helical" evidence="8">
    <location>
        <begin position="495"/>
        <end position="514"/>
    </location>
</feature>
<feature type="transmembrane region" description="Helical" evidence="8">
    <location>
        <begin position="228"/>
        <end position="247"/>
    </location>
</feature>
<feature type="transmembrane region" description="Helical" evidence="8">
    <location>
        <begin position="253"/>
        <end position="273"/>
    </location>
</feature>
<dbReference type="GO" id="GO:0012505">
    <property type="term" value="C:endomembrane system"/>
    <property type="evidence" value="ECO:0007669"/>
    <property type="project" value="UniProtKB-SubCell"/>
</dbReference>
<comment type="subcellular location">
    <subcellularLocation>
        <location evidence="1">Endomembrane system</location>
        <topology evidence="1">Multi-pass membrane protein</topology>
    </subcellularLocation>
</comment>
<evidence type="ECO:0000256" key="1">
    <source>
        <dbReference type="ARBA" id="ARBA00004127"/>
    </source>
</evidence>
<evidence type="ECO:0000256" key="7">
    <source>
        <dbReference type="SAM" id="MobiDB-lite"/>
    </source>
</evidence>
<feature type="transmembrane region" description="Helical" evidence="8">
    <location>
        <begin position="390"/>
        <end position="411"/>
    </location>
</feature>
<evidence type="ECO:0000256" key="2">
    <source>
        <dbReference type="ARBA" id="ARBA00008335"/>
    </source>
</evidence>
<dbReference type="PROSITE" id="PS50850">
    <property type="entry name" value="MFS"/>
    <property type="match status" value="1"/>
</dbReference>
<protein>
    <submittedName>
        <fullName evidence="10">Iron permease</fullName>
    </submittedName>
</protein>
<evidence type="ECO:0000259" key="9">
    <source>
        <dbReference type="PROSITE" id="PS50850"/>
    </source>
</evidence>
<accession>A0A1Y2IBN9</accession>
<evidence type="ECO:0000256" key="4">
    <source>
        <dbReference type="ARBA" id="ARBA00022692"/>
    </source>
</evidence>
<evidence type="ECO:0000313" key="11">
    <source>
        <dbReference type="Proteomes" id="UP000193067"/>
    </source>
</evidence>
<dbReference type="EMBL" id="KZ084137">
    <property type="protein sequence ID" value="OSC98516.1"/>
    <property type="molecule type" value="Genomic_DNA"/>
</dbReference>
<dbReference type="OrthoDB" id="3437016at2759"/>
<dbReference type="PANTHER" id="PTHR23501">
    <property type="entry name" value="MAJOR FACILITATOR SUPERFAMILY"/>
    <property type="match status" value="1"/>
</dbReference>
<dbReference type="PROSITE" id="PS00216">
    <property type="entry name" value="SUGAR_TRANSPORT_1"/>
    <property type="match status" value="1"/>
</dbReference>
<evidence type="ECO:0000256" key="8">
    <source>
        <dbReference type="SAM" id="Phobius"/>
    </source>
</evidence>
<dbReference type="GO" id="GO:0022857">
    <property type="term" value="F:transmembrane transporter activity"/>
    <property type="evidence" value="ECO:0007669"/>
    <property type="project" value="InterPro"/>
</dbReference>
<organism evidence="10 11">
    <name type="scientific">Trametes coccinea (strain BRFM310)</name>
    <name type="common">Pycnoporus coccineus</name>
    <dbReference type="NCBI Taxonomy" id="1353009"/>
    <lineage>
        <taxon>Eukaryota</taxon>
        <taxon>Fungi</taxon>
        <taxon>Dikarya</taxon>
        <taxon>Basidiomycota</taxon>
        <taxon>Agaricomycotina</taxon>
        <taxon>Agaricomycetes</taxon>
        <taxon>Polyporales</taxon>
        <taxon>Polyporaceae</taxon>
        <taxon>Trametes</taxon>
    </lineage>
</organism>
<feature type="region of interest" description="Disordered" evidence="7">
    <location>
        <begin position="1"/>
        <end position="22"/>
    </location>
</feature>
<feature type="transmembrane region" description="Helical" evidence="8">
    <location>
        <begin position="360"/>
        <end position="378"/>
    </location>
</feature>
<evidence type="ECO:0000256" key="5">
    <source>
        <dbReference type="ARBA" id="ARBA00022989"/>
    </source>
</evidence>
<feature type="transmembrane region" description="Helical" evidence="8">
    <location>
        <begin position="333"/>
        <end position="351"/>
    </location>
</feature>
<dbReference type="GO" id="GO:0005886">
    <property type="term" value="C:plasma membrane"/>
    <property type="evidence" value="ECO:0007669"/>
    <property type="project" value="TreeGrafter"/>
</dbReference>
<feature type="transmembrane region" description="Helical" evidence="8">
    <location>
        <begin position="124"/>
        <end position="144"/>
    </location>
</feature>
<gene>
    <name evidence="10" type="ORF">PYCCODRAFT_1375111</name>
</gene>
<dbReference type="InterPro" id="IPR036259">
    <property type="entry name" value="MFS_trans_sf"/>
</dbReference>
<dbReference type="Pfam" id="PF07690">
    <property type="entry name" value="MFS_1"/>
    <property type="match status" value="1"/>
</dbReference>
<dbReference type="AlphaFoldDB" id="A0A1Y2IBN9"/>
<comment type="similarity">
    <text evidence="2">Belongs to the major facilitator superfamily.</text>
</comment>
<sequence>MSDHSQSASPPPSPPATASATAPKSPKGTVFWLSFTAVVVCNFLSALDVTAVSTALPTITAELNGGDRFVWVGSAYGLAAAAILPFTGRLADVMGRRPIMLTCVAFFFLGSALSGSAQNMNWLIAARTVQGIGGGGIINLASIITSDLIPLAERGTYQGFLVMTWGFAAAMGPIIGGSFAEKATWRWLFYLNLPLSGVAFFLVAIFLRVRTPGGSLREKLSRIDYVGNLIVIAGTTLALIALTWGGVQFPWGSAHVLAPLIIGGIFLVLFFVYETLVPREPTLPLDVLANRTSFSGYLSTFFHGIVSIATIYYLPVYFQACMAASPIHSSVNLFATALVMAPSAIVCGVIVKKTNKYRPANYVGWVLIMIGFGLLSLLKADSSTGAWAGYQVITAVGVGIIWASTVFPILAPVPVMRTASALAFYNFCRTFAQTWGISITASILQNELKHRLPAEFVAQFPAGVEIAYAAIPVIHTLPEPLQTEVRVAFASAMSVVWKAMIGFSGAGFLTLFLLREVPMQKHTDETYGLEHGKGLAGQRGQKRLSGSGSDVDDAERGVKAQGKSDAIELPTVEARANAA</sequence>
<dbReference type="SUPFAM" id="SSF103473">
    <property type="entry name" value="MFS general substrate transporter"/>
    <property type="match status" value="2"/>
</dbReference>
<feature type="region of interest" description="Disordered" evidence="7">
    <location>
        <begin position="528"/>
        <end position="579"/>
    </location>
</feature>
<dbReference type="PANTHER" id="PTHR23501:SF102">
    <property type="entry name" value="DRUG TRANSPORTER, PUTATIVE (AFU_ORTHOLOGUE AFUA_3G08530)-RELATED"/>
    <property type="match status" value="1"/>
</dbReference>
<name>A0A1Y2IBN9_TRAC3</name>
<keyword evidence="5 8" id="KW-1133">Transmembrane helix</keyword>